<evidence type="ECO:0000313" key="2">
    <source>
        <dbReference type="EMBL" id="MFC3516917.1"/>
    </source>
</evidence>
<gene>
    <name evidence="2" type="ORF">ACFORO_42620</name>
</gene>
<reference evidence="3" key="1">
    <citation type="journal article" date="2019" name="Int. J. Syst. Evol. Microbiol.">
        <title>The Global Catalogue of Microorganisms (GCM) 10K type strain sequencing project: providing services to taxonomists for standard genome sequencing and annotation.</title>
        <authorList>
            <consortium name="The Broad Institute Genomics Platform"/>
            <consortium name="The Broad Institute Genome Sequencing Center for Infectious Disease"/>
            <person name="Wu L."/>
            <person name="Ma J."/>
        </authorList>
    </citation>
    <scope>NUCLEOTIDE SEQUENCE [LARGE SCALE GENOMIC DNA]</scope>
    <source>
        <strain evidence="3">CGMCC 4.7682</strain>
    </source>
</reference>
<dbReference type="Proteomes" id="UP001595764">
    <property type="component" value="Unassembled WGS sequence"/>
</dbReference>
<name>A0ABV7QYB5_9PSEU</name>
<dbReference type="EMBL" id="JBHRWI010000070">
    <property type="protein sequence ID" value="MFC3516917.1"/>
    <property type="molecule type" value="Genomic_DNA"/>
</dbReference>
<evidence type="ECO:0000256" key="1">
    <source>
        <dbReference type="SAM" id="MobiDB-lite"/>
    </source>
</evidence>
<keyword evidence="3" id="KW-1185">Reference proteome</keyword>
<comment type="caution">
    <text evidence="2">The sequence shown here is derived from an EMBL/GenBank/DDBJ whole genome shotgun (WGS) entry which is preliminary data.</text>
</comment>
<protein>
    <submittedName>
        <fullName evidence="2">Uncharacterized protein</fullName>
    </submittedName>
</protein>
<organism evidence="2 3">
    <name type="scientific">Amycolatopsis halotolerans</name>
    <dbReference type="NCBI Taxonomy" id="330083"/>
    <lineage>
        <taxon>Bacteria</taxon>
        <taxon>Bacillati</taxon>
        <taxon>Actinomycetota</taxon>
        <taxon>Actinomycetes</taxon>
        <taxon>Pseudonocardiales</taxon>
        <taxon>Pseudonocardiaceae</taxon>
        <taxon>Amycolatopsis</taxon>
    </lineage>
</organism>
<dbReference type="RefSeq" id="WP_377870223.1">
    <property type="nucleotide sequence ID" value="NZ_JBHMAY010000021.1"/>
</dbReference>
<evidence type="ECO:0000313" key="3">
    <source>
        <dbReference type="Proteomes" id="UP001595764"/>
    </source>
</evidence>
<feature type="region of interest" description="Disordered" evidence="1">
    <location>
        <begin position="107"/>
        <end position="131"/>
    </location>
</feature>
<proteinExistence type="predicted"/>
<sequence>MYRYFQHERGGLYRVVSGAGPDAGAEYSAPASGWRPSYFYPTFTDLYGSERVEEVTEASHSAGNKRAPQFDYFSSRLTIWRFRPGSSRGERIGISYARDRWTPAVSTRETCERPSSGVRPVEYGDLPEHAK</sequence>
<accession>A0ABV7QYB5</accession>